<dbReference type="Pfam" id="PF00724">
    <property type="entry name" value="Oxidored_FMN"/>
    <property type="match status" value="1"/>
</dbReference>
<dbReference type="GO" id="GO:0010181">
    <property type="term" value="F:FMN binding"/>
    <property type="evidence" value="ECO:0007669"/>
    <property type="project" value="InterPro"/>
</dbReference>
<dbReference type="Gene3D" id="3.20.20.70">
    <property type="entry name" value="Aldolase class I"/>
    <property type="match status" value="1"/>
</dbReference>
<evidence type="ECO:0000256" key="1">
    <source>
        <dbReference type="ARBA" id="ARBA00001917"/>
    </source>
</evidence>
<evidence type="ECO:0000256" key="5">
    <source>
        <dbReference type="ARBA" id="ARBA00023002"/>
    </source>
</evidence>
<evidence type="ECO:0000256" key="2">
    <source>
        <dbReference type="ARBA" id="ARBA00022630"/>
    </source>
</evidence>
<dbReference type="InterPro" id="IPR013785">
    <property type="entry name" value="Aldolase_TIM"/>
</dbReference>
<name>A0A4Q7RDW0_9BURK</name>
<gene>
    <name evidence="7" type="ORF">EV147_4536</name>
</gene>
<dbReference type="PANTHER" id="PTHR43303">
    <property type="entry name" value="NADPH DEHYDROGENASE C23G7.10C-RELATED"/>
    <property type="match status" value="1"/>
</dbReference>
<comment type="caution">
    <text evidence="7">The sequence shown here is derived from an EMBL/GenBank/DDBJ whole genome shotgun (WGS) entry which is preliminary data.</text>
</comment>
<dbReference type="SUPFAM" id="SSF51395">
    <property type="entry name" value="FMN-linked oxidoreductases"/>
    <property type="match status" value="1"/>
</dbReference>
<dbReference type="InterPro" id="IPR044152">
    <property type="entry name" value="YqjM-like"/>
</dbReference>
<dbReference type="GO" id="GO:0003959">
    <property type="term" value="F:NADPH dehydrogenase activity"/>
    <property type="evidence" value="ECO:0007669"/>
    <property type="project" value="InterPro"/>
</dbReference>
<evidence type="ECO:0000313" key="8">
    <source>
        <dbReference type="Proteomes" id="UP000291078"/>
    </source>
</evidence>
<evidence type="ECO:0000256" key="3">
    <source>
        <dbReference type="ARBA" id="ARBA00022643"/>
    </source>
</evidence>
<dbReference type="AlphaFoldDB" id="A0A4Q7RDW0"/>
<organism evidence="7 8">
    <name type="scientific">Cupriavidus agavae</name>
    <dbReference type="NCBI Taxonomy" id="1001822"/>
    <lineage>
        <taxon>Bacteria</taxon>
        <taxon>Pseudomonadati</taxon>
        <taxon>Pseudomonadota</taxon>
        <taxon>Betaproteobacteria</taxon>
        <taxon>Burkholderiales</taxon>
        <taxon>Burkholderiaceae</taxon>
        <taxon>Cupriavidus</taxon>
    </lineage>
</organism>
<keyword evidence="8" id="KW-1185">Reference proteome</keyword>
<evidence type="ECO:0000256" key="4">
    <source>
        <dbReference type="ARBA" id="ARBA00022857"/>
    </source>
</evidence>
<protein>
    <submittedName>
        <fullName evidence="7">2,4-dienoyl-CoA reductase-like NADH-dependent reductase (Old Yellow Enzyme family)</fullName>
    </submittedName>
</protein>
<keyword evidence="3" id="KW-0288">FMN</keyword>
<dbReference type="OrthoDB" id="8985337at2"/>
<dbReference type="InterPro" id="IPR001155">
    <property type="entry name" value="OxRdtase_FMN_N"/>
</dbReference>
<dbReference type="CDD" id="cd02932">
    <property type="entry name" value="OYE_YqiM_FMN"/>
    <property type="match status" value="1"/>
</dbReference>
<keyword evidence="2" id="KW-0285">Flavoprotein</keyword>
<keyword evidence="5" id="KW-0560">Oxidoreductase</keyword>
<comment type="cofactor">
    <cofactor evidence="1">
        <name>FMN</name>
        <dbReference type="ChEBI" id="CHEBI:58210"/>
    </cofactor>
</comment>
<feature type="domain" description="NADH:flavin oxidoreductase/NADH oxidase N-terminal" evidence="6">
    <location>
        <begin position="6"/>
        <end position="340"/>
    </location>
</feature>
<sequence length="369" mass="39894">MTTPALFTPFTLKDVTLRNRIAVPPMCQYSAVDGFTTDWHLSHYAGLARGGAGLVIVEATAVSPEGRISPGDTGLWNDEQAVGMAKIAAAIKAGGAVPGIQIAHAGRKASANRPWEGDDHIAEDDPRGWETLSPSAVPFGANLNKMPKAMTQADIERVQADFVAAAIRARDAGFQWLELHFAHGYLAQSFFSVHGNTRTDGYGGDAAGRGRFLLETLAAVREVWPANLPLTARFGVIEYDGRDEQTLAESIELVRAMREGGLDMLNVSVGFSTPDAKIPWGSAFLAPVSDRVKREAGLPVASSWGIDDPVAANRVVEEGQMDLVMVGRAMLANPHWPYQTALKLGLERPSWVLPAPYAHWLERYRVQSA</sequence>
<dbReference type="GO" id="GO:0050661">
    <property type="term" value="F:NADP binding"/>
    <property type="evidence" value="ECO:0007669"/>
    <property type="project" value="InterPro"/>
</dbReference>
<reference evidence="7 8" key="1">
    <citation type="journal article" date="2015" name="Stand. Genomic Sci.">
        <title>Genomic Encyclopedia of Bacterial and Archaeal Type Strains, Phase III: the genomes of soil and plant-associated and newly described type strains.</title>
        <authorList>
            <person name="Whitman W.B."/>
            <person name="Woyke T."/>
            <person name="Klenk H.P."/>
            <person name="Zhou Y."/>
            <person name="Lilburn T.G."/>
            <person name="Beck B.J."/>
            <person name="De Vos P."/>
            <person name="Vandamme P."/>
            <person name="Eisen J.A."/>
            <person name="Garrity G."/>
            <person name="Hugenholtz P."/>
            <person name="Kyrpides N.C."/>
        </authorList>
    </citation>
    <scope>NUCLEOTIDE SEQUENCE [LARGE SCALE GENOMIC DNA]</scope>
    <source>
        <strain evidence="7 8">ASC-9842</strain>
    </source>
</reference>
<evidence type="ECO:0000313" key="7">
    <source>
        <dbReference type="EMBL" id="RZT31355.1"/>
    </source>
</evidence>
<dbReference type="EMBL" id="SGXM01000009">
    <property type="protein sequence ID" value="RZT31355.1"/>
    <property type="molecule type" value="Genomic_DNA"/>
</dbReference>
<dbReference type="PANTHER" id="PTHR43303:SF4">
    <property type="entry name" value="NADPH DEHYDROGENASE C23G7.10C-RELATED"/>
    <property type="match status" value="1"/>
</dbReference>
<evidence type="ECO:0000259" key="6">
    <source>
        <dbReference type="Pfam" id="PF00724"/>
    </source>
</evidence>
<dbReference type="RefSeq" id="WP_130393427.1">
    <property type="nucleotide sequence ID" value="NZ_SGXM01000009.1"/>
</dbReference>
<proteinExistence type="predicted"/>
<accession>A0A4Q7RDW0</accession>
<keyword evidence="4" id="KW-0521">NADP</keyword>
<dbReference type="Proteomes" id="UP000291078">
    <property type="component" value="Unassembled WGS sequence"/>
</dbReference>